<evidence type="ECO:0000256" key="1">
    <source>
        <dbReference type="ARBA" id="ARBA00005771"/>
    </source>
</evidence>
<comment type="similarity">
    <text evidence="1">Belongs to the sulfotransferase 1 family.</text>
</comment>
<protein>
    <recommendedName>
        <fullName evidence="3">Sulfotransferase domain-containing protein</fullName>
    </recommendedName>
</protein>
<dbReference type="OrthoDB" id="205623at2759"/>
<dbReference type="Pfam" id="PF00685">
    <property type="entry name" value="Sulfotransfer_1"/>
    <property type="match status" value="1"/>
</dbReference>
<dbReference type="Gene3D" id="3.40.50.300">
    <property type="entry name" value="P-loop containing nucleotide triphosphate hydrolases"/>
    <property type="match status" value="1"/>
</dbReference>
<evidence type="ECO:0000313" key="5">
    <source>
        <dbReference type="Proteomes" id="UP000502823"/>
    </source>
</evidence>
<dbReference type="InterPro" id="IPR027417">
    <property type="entry name" value="P-loop_NTPase"/>
</dbReference>
<evidence type="ECO:0000259" key="3">
    <source>
        <dbReference type="Pfam" id="PF00685"/>
    </source>
</evidence>
<dbReference type="EMBL" id="BLKM01006038">
    <property type="protein sequence ID" value="GFG36052.1"/>
    <property type="molecule type" value="Genomic_DNA"/>
</dbReference>
<dbReference type="InterPro" id="IPR000863">
    <property type="entry name" value="Sulfotransferase_dom"/>
</dbReference>
<dbReference type="AlphaFoldDB" id="A0A6L2PXS4"/>
<proteinExistence type="inferred from homology"/>
<organism evidence="4 5">
    <name type="scientific">Coptotermes formosanus</name>
    <name type="common">Formosan subterranean termite</name>
    <dbReference type="NCBI Taxonomy" id="36987"/>
    <lineage>
        <taxon>Eukaryota</taxon>
        <taxon>Metazoa</taxon>
        <taxon>Ecdysozoa</taxon>
        <taxon>Arthropoda</taxon>
        <taxon>Hexapoda</taxon>
        <taxon>Insecta</taxon>
        <taxon>Pterygota</taxon>
        <taxon>Neoptera</taxon>
        <taxon>Polyneoptera</taxon>
        <taxon>Dictyoptera</taxon>
        <taxon>Blattodea</taxon>
        <taxon>Blattoidea</taxon>
        <taxon>Termitoidae</taxon>
        <taxon>Rhinotermitidae</taxon>
        <taxon>Coptotermes</taxon>
    </lineage>
</organism>
<evidence type="ECO:0000256" key="2">
    <source>
        <dbReference type="ARBA" id="ARBA00022679"/>
    </source>
</evidence>
<comment type="caution">
    <text evidence="4">The sequence shown here is derived from an EMBL/GenBank/DDBJ whole genome shotgun (WGS) entry which is preliminary data.</text>
</comment>
<dbReference type="GO" id="GO:0008146">
    <property type="term" value="F:sulfotransferase activity"/>
    <property type="evidence" value="ECO:0007669"/>
    <property type="project" value="InterPro"/>
</dbReference>
<gene>
    <name evidence="4" type="ORF">Cfor_01720</name>
</gene>
<dbReference type="PANTHER" id="PTHR11783">
    <property type="entry name" value="SULFOTRANSFERASE SULT"/>
    <property type="match status" value="1"/>
</dbReference>
<sequence>MVRIQKRSCFKCCIRPSSDISKLKLSVIAYCSDLLQIIYVARNAKDTCVSYYHHCKILEGYSGSFDNYCKLFIGGSLCFAPFWSHVLNFWKRRDQPNILFLKFEDLKRDLPAEIKKTAHFLGTELNEARVSLLVEHLSFDSMKNNPSVNYEAVMEINRKFKLTPADGHFMRSGQVGNYKEAMSPELILEFDHWTQENLAGSKLAF</sequence>
<dbReference type="Proteomes" id="UP000502823">
    <property type="component" value="Unassembled WGS sequence"/>
</dbReference>
<dbReference type="SUPFAM" id="SSF52540">
    <property type="entry name" value="P-loop containing nucleoside triphosphate hydrolases"/>
    <property type="match status" value="1"/>
</dbReference>
<feature type="domain" description="Sulfotransferase" evidence="3">
    <location>
        <begin position="33"/>
        <end position="201"/>
    </location>
</feature>
<name>A0A6L2PXS4_COPFO</name>
<evidence type="ECO:0000313" key="4">
    <source>
        <dbReference type="EMBL" id="GFG36052.1"/>
    </source>
</evidence>
<keyword evidence="2" id="KW-0808">Transferase</keyword>
<reference evidence="5" key="1">
    <citation type="submission" date="2020-01" db="EMBL/GenBank/DDBJ databases">
        <title>Draft genome sequence of the Termite Coptotermes fromosanus.</title>
        <authorList>
            <person name="Itakura S."/>
            <person name="Yosikawa Y."/>
            <person name="Umezawa K."/>
        </authorList>
    </citation>
    <scope>NUCLEOTIDE SEQUENCE [LARGE SCALE GENOMIC DNA]</scope>
</reference>
<dbReference type="InParanoid" id="A0A6L2PXS4"/>
<keyword evidence="5" id="KW-1185">Reference proteome</keyword>
<accession>A0A6L2PXS4</accession>